<dbReference type="AlphaFoldDB" id="A0A9W6RU86"/>
<organism evidence="2 3">
    <name type="scientific">Actinoallomurus iriomotensis</name>
    <dbReference type="NCBI Taxonomy" id="478107"/>
    <lineage>
        <taxon>Bacteria</taxon>
        <taxon>Bacillati</taxon>
        <taxon>Actinomycetota</taxon>
        <taxon>Actinomycetes</taxon>
        <taxon>Streptosporangiales</taxon>
        <taxon>Thermomonosporaceae</taxon>
        <taxon>Actinoallomurus</taxon>
    </lineage>
</organism>
<feature type="transmembrane region" description="Helical" evidence="1">
    <location>
        <begin position="44"/>
        <end position="63"/>
    </location>
</feature>
<evidence type="ECO:0000313" key="3">
    <source>
        <dbReference type="Proteomes" id="UP001165135"/>
    </source>
</evidence>
<keyword evidence="1" id="KW-1133">Transmembrane helix</keyword>
<dbReference type="Proteomes" id="UP001165135">
    <property type="component" value="Unassembled WGS sequence"/>
</dbReference>
<name>A0A9W6RU86_9ACTN</name>
<evidence type="ECO:0000313" key="2">
    <source>
        <dbReference type="EMBL" id="GLY81934.1"/>
    </source>
</evidence>
<keyword evidence="1" id="KW-0472">Membrane</keyword>
<proteinExistence type="predicted"/>
<comment type="caution">
    <text evidence="2">The sequence shown here is derived from an EMBL/GenBank/DDBJ whole genome shotgun (WGS) entry which is preliminary data.</text>
</comment>
<keyword evidence="1" id="KW-0812">Transmembrane</keyword>
<feature type="transmembrane region" description="Helical" evidence="1">
    <location>
        <begin position="17"/>
        <end position="38"/>
    </location>
</feature>
<accession>A0A9W6RU86</accession>
<dbReference type="RefSeq" id="WP_285637085.1">
    <property type="nucleotide sequence ID" value="NZ_BSTJ01000024.1"/>
</dbReference>
<dbReference type="EMBL" id="BSTJ01000024">
    <property type="protein sequence ID" value="GLY81934.1"/>
    <property type="molecule type" value="Genomic_DNA"/>
</dbReference>
<gene>
    <name evidence="2" type="ORF">Airi01_102010</name>
</gene>
<evidence type="ECO:0000256" key="1">
    <source>
        <dbReference type="SAM" id="Phobius"/>
    </source>
</evidence>
<protein>
    <submittedName>
        <fullName evidence="2">Uncharacterized protein</fullName>
    </submittedName>
</protein>
<reference evidence="2" key="1">
    <citation type="submission" date="2023-03" db="EMBL/GenBank/DDBJ databases">
        <title>Actinoallomurus iriomotensis NBRC 103681.</title>
        <authorList>
            <person name="Ichikawa N."/>
            <person name="Sato H."/>
            <person name="Tonouchi N."/>
        </authorList>
    </citation>
    <scope>NUCLEOTIDE SEQUENCE</scope>
    <source>
        <strain evidence="2">NBRC 103681</strain>
    </source>
</reference>
<sequence length="356" mass="38986">MSEAGKPLGVCRAVRRVAWPAVFAGAVVSGLYAVMGLMGHGTPLLLPVALVVLVLVGRPLAVLGGRTRLTGGGIVTRRPPLWRVAVPGSCVGLVTIRRGLLLEWPVLCLRDGRLVELAAPARFWFRADPEFDRALDALCAHVRAHAGVVTRPQWSVPRLAAGPLLTVAAVVLVLIDPPWASDAWPLRRHARHLPDACRMFDAQARVLLPGATVDRMLSRSDDLPHVARHTCQWNSTRLAADGTTLVDFGRLSVVLELEHGVGPVSDAEEAHRDFVRETRIDAGQSETRIPHLGDEAELIDMRPGSDLAWVAVAVHRANIEEKIELMYRERSREREAARTAESLARLGLSEIHFHRT</sequence>